<dbReference type="Proteomes" id="UP000249799">
    <property type="component" value="Chromosome"/>
</dbReference>
<protein>
    <submittedName>
        <fullName evidence="1">Endonuclease/exonuclease/phosphatase family protein</fullName>
    </submittedName>
</protein>
<dbReference type="GO" id="GO:0004519">
    <property type="term" value="F:endonuclease activity"/>
    <property type="evidence" value="ECO:0007669"/>
    <property type="project" value="UniProtKB-KW"/>
</dbReference>
<organism evidence="1 2">
    <name type="scientific">Bradymonas sediminis</name>
    <dbReference type="NCBI Taxonomy" id="1548548"/>
    <lineage>
        <taxon>Bacteria</taxon>
        <taxon>Deltaproteobacteria</taxon>
        <taxon>Bradymonadales</taxon>
        <taxon>Bradymonadaceae</taxon>
        <taxon>Bradymonas</taxon>
    </lineage>
</organism>
<gene>
    <name evidence="1" type="ORF">DN745_01315</name>
</gene>
<dbReference type="SUPFAM" id="SSF56219">
    <property type="entry name" value="DNase I-like"/>
    <property type="match status" value="1"/>
</dbReference>
<dbReference type="Gene3D" id="3.60.10.10">
    <property type="entry name" value="Endonuclease/exonuclease/phosphatase"/>
    <property type="match status" value="1"/>
</dbReference>
<dbReference type="InterPro" id="IPR036691">
    <property type="entry name" value="Endo/exonu/phosph_ase_sf"/>
</dbReference>
<name>A0A2Z4FGE5_9DELT</name>
<sequence length="376" mass="42032">MSNKSPWPKRLLIGGLGALGILGLAAAVGAIFDPFDTQFEDVEDAQLYTADSYAIPRTDVGELRVMNWNAKFGGGRIDFFFDCHGDRVDMTRDEVIENLEGLAKKIKQYDPDILILQEIDIKSKRAADVDQIQWLLDHTDLNFGAYASQWRATFVPSDGIGHVDSGNGILSKWQINHAERLALPLIGEQDPVTQYFYLKRNILRARVEVPGDTPLWVANVHTAAFAQDGTKSRQIAIFKDELARLDEQGKTFIAAGDLNTVPPGSTHLHDFPDSVCETARFQADDYRPDIGVLDDFYAQYDAAIPLDKYKADNTPYFTHTTDKNGTWNRKLDYLFTNAKFKEGSGMVHQDEKSGGMETMPLSDHAPVTAEMAWPPE</sequence>
<keyword evidence="1" id="KW-0255">Endonuclease</keyword>
<dbReference type="EMBL" id="CP030032">
    <property type="protein sequence ID" value="AWV88042.1"/>
    <property type="molecule type" value="Genomic_DNA"/>
</dbReference>
<keyword evidence="2" id="KW-1185">Reference proteome</keyword>
<keyword evidence="1" id="KW-0540">Nuclease</keyword>
<keyword evidence="1" id="KW-0378">Hydrolase</keyword>
<evidence type="ECO:0000313" key="1">
    <source>
        <dbReference type="EMBL" id="AWV88042.1"/>
    </source>
</evidence>
<dbReference type="PANTHER" id="PTHR14859">
    <property type="entry name" value="CALCOFLUOR WHITE HYPERSENSITIVE PROTEIN PRECURSOR"/>
    <property type="match status" value="1"/>
</dbReference>
<dbReference type="InterPro" id="IPR005135">
    <property type="entry name" value="Endo/exonuclease/phosphatase"/>
</dbReference>
<dbReference type="OrthoDB" id="9813425at2"/>
<dbReference type="InterPro" id="IPR051916">
    <property type="entry name" value="GPI-anchor_lipid_remodeler"/>
</dbReference>
<keyword evidence="1" id="KW-0269">Exonuclease</keyword>
<dbReference type="RefSeq" id="WP_111331432.1">
    <property type="nucleotide sequence ID" value="NZ_CP030032.1"/>
</dbReference>
<dbReference type="KEGG" id="bsed:DN745_01315"/>
<reference evidence="1 2" key="1">
    <citation type="submission" date="2018-06" db="EMBL/GenBank/DDBJ databases">
        <title>Lujinxingia sediminis gen. nov. sp. nov., a new facultative anaerobic member of the class Deltaproteobacteria, and proposal of Lujinxingaceae fam. nov.</title>
        <authorList>
            <person name="Guo L.-Y."/>
            <person name="Li C.-M."/>
            <person name="Wang S."/>
            <person name="Du Z.-J."/>
        </authorList>
    </citation>
    <scope>NUCLEOTIDE SEQUENCE [LARGE SCALE GENOMIC DNA]</scope>
    <source>
        <strain evidence="1 2">FA350</strain>
    </source>
</reference>
<accession>A0A2Z4FGE5</accession>
<dbReference type="GO" id="GO:0006506">
    <property type="term" value="P:GPI anchor biosynthetic process"/>
    <property type="evidence" value="ECO:0007669"/>
    <property type="project" value="TreeGrafter"/>
</dbReference>
<proteinExistence type="predicted"/>
<dbReference type="Pfam" id="PF03372">
    <property type="entry name" value="Exo_endo_phos"/>
    <property type="match status" value="1"/>
</dbReference>
<dbReference type="GO" id="GO:0016020">
    <property type="term" value="C:membrane"/>
    <property type="evidence" value="ECO:0007669"/>
    <property type="project" value="GOC"/>
</dbReference>
<dbReference type="GO" id="GO:0004527">
    <property type="term" value="F:exonuclease activity"/>
    <property type="evidence" value="ECO:0007669"/>
    <property type="project" value="UniProtKB-KW"/>
</dbReference>
<dbReference type="AlphaFoldDB" id="A0A2Z4FGE5"/>
<dbReference type="PANTHER" id="PTHR14859:SF1">
    <property type="entry name" value="PGAP2-INTERACTING PROTEIN"/>
    <property type="match status" value="1"/>
</dbReference>
<evidence type="ECO:0000313" key="2">
    <source>
        <dbReference type="Proteomes" id="UP000249799"/>
    </source>
</evidence>